<dbReference type="RefSeq" id="WP_023927183.1">
    <property type="nucleotide sequence ID" value="NZ_KI669454.1"/>
</dbReference>
<feature type="compositionally biased region" description="Low complexity" evidence="1">
    <location>
        <begin position="68"/>
        <end position="86"/>
    </location>
</feature>
<dbReference type="InterPro" id="IPR011990">
    <property type="entry name" value="TPR-like_helical_dom_sf"/>
</dbReference>
<proteinExistence type="predicted"/>
<dbReference type="SUPFAM" id="SSF81901">
    <property type="entry name" value="HCP-like"/>
    <property type="match status" value="1"/>
</dbReference>
<evidence type="ECO:0000313" key="4">
    <source>
        <dbReference type="Proteomes" id="UP000018731"/>
    </source>
</evidence>
<dbReference type="OrthoDB" id="5353221at2"/>
<accession>V8CDP8</accession>
<name>V8CDP8_9HELI</name>
<evidence type="ECO:0000256" key="2">
    <source>
        <dbReference type="SAM" id="SignalP"/>
    </source>
</evidence>
<feature type="compositionally biased region" description="Polar residues" evidence="1">
    <location>
        <begin position="37"/>
        <end position="67"/>
    </location>
</feature>
<evidence type="ECO:0008006" key="5">
    <source>
        <dbReference type="Google" id="ProtNLM"/>
    </source>
</evidence>
<keyword evidence="2" id="KW-0732">Signal</keyword>
<dbReference type="HOGENOM" id="CLU_936184_0_0_7"/>
<dbReference type="Gene3D" id="1.25.40.10">
    <property type="entry name" value="Tetratricopeptide repeat domain"/>
    <property type="match status" value="1"/>
</dbReference>
<comment type="caution">
    <text evidence="3">The sequence shown here is derived from an EMBL/GenBank/DDBJ whole genome shotgun (WGS) entry which is preliminary data.</text>
</comment>
<dbReference type="PATRIC" id="fig|1357400.3.peg.655"/>
<protein>
    <recommendedName>
        <fullName evidence="5">Beta-lactamase</fullName>
    </recommendedName>
</protein>
<evidence type="ECO:0000313" key="3">
    <source>
        <dbReference type="EMBL" id="ETD25145.1"/>
    </source>
</evidence>
<dbReference type="AlphaFoldDB" id="V8CDP8"/>
<feature type="region of interest" description="Disordered" evidence="1">
    <location>
        <begin position="24"/>
        <end position="91"/>
    </location>
</feature>
<dbReference type="EMBL" id="AZJI01000001">
    <property type="protein sequence ID" value="ETD25145.1"/>
    <property type="molecule type" value="Genomic_DNA"/>
</dbReference>
<gene>
    <name evidence="3" type="ORF">HMPREF2086_00480</name>
</gene>
<keyword evidence="4" id="KW-1185">Reference proteome</keyword>
<feature type="signal peptide" evidence="2">
    <location>
        <begin position="1"/>
        <end position="19"/>
    </location>
</feature>
<organism evidence="3 4">
    <name type="scientific">Helicobacter macacae MIT 99-5501</name>
    <dbReference type="NCBI Taxonomy" id="1357400"/>
    <lineage>
        <taxon>Bacteria</taxon>
        <taxon>Pseudomonadati</taxon>
        <taxon>Campylobacterota</taxon>
        <taxon>Epsilonproteobacteria</taxon>
        <taxon>Campylobacterales</taxon>
        <taxon>Helicobacteraceae</taxon>
        <taxon>Helicobacter</taxon>
    </lineage>
</organism>
<evidence type="ECO:0000256" key="1">
    <source>
        <dbReference type="SAM" id="MobiDB-lite"/>
    </source>
</evidence>
<reference evidence="3 4" key="1">
    <citation type="journal article" date="2014" name="Genome Announc.">
        <title>Draft genome sequences of six enterohepatic helicobacter species isolated from humans and one from rhesus macaques.</title>
        <authorList>
            <person name="Shen Z."/>
            <person name="Sheh A."/>
            <person name="Young S.K."/>
            <person name="Abouelliel A."/>
            <person name="Ward D.V."/>
            <person name="Earl A.M."/>
            <person name="Fox J.G."/>
        </authorList>
    </citation>
    <scope>NUCLEOTIDE SEQUENCE [LARGE SCALE GENOMIC DNA]</scope>
    <source>
        <strain evidence="3 4">MIT 99-5501</strain>
    </source>
</reference>
<dbReference type="Proteomes" id="UP000018731">
    <property type="component" value="Unassembled WGS sequence"/>
</dbReference>
<feature type="chain" id="PRO_5004767529" description="Beta-lactamase" evidence="2">
    <location>
        <begin position="20"/>
        <end position="297"/>
    </location>
</feature>
<sequence>MKKIAIVLAFGFFGFVAFGETLSTDSAKESSPDSKQESQTQVNPSEQADSQAQSAPQVQADSNEQADSQAVSNTQAATSTQANTQQDIGESIELKYPNSDWEVWSEIDTSEWSKKQAECNALDKGAERDKCKSTQVKKFHKLCKGKGNDKSCVLKVAVLTSEEVKSEDIDILYKTCDKEYASACAFYGKVVGELGDKANETRLYEKACELGSAMGCLGMGKSYFEQTKDTLKAKPYIDKYIDKAVDLADKGCKGGFEVACKQLENINKLKAEIAAKAQAQSQAQEANAGKKPKKSKK</sequence>
<feature type="compositionally biased region" description="Basic and acidic residues" evidence="1">
    <location>
        <begin position="26"/>
        <end position="36"/>
    </location>
</feature>